<reference evidence="8" key="1">
    <citation type="submission" date="2023-06" db="EMBL/GenBank/DDBJ databases">
        <title>Genome-scale phylogeny and comparative genomics of the fungal order Sordariales.</title>
        <authorList>
            <consortium name="Lawrence Berkeley National Laboratory"/>
            <person name="Hensen N."/>
            <person name="Bonometti L."/>
            <person name="Westerberg I."/>
            <person name="Brannstrom I.O."/>
            <person name="Guillou S."/>
            <person name="Cros-Aarteil S."/>
            <person name="Calhoun S."/>
            <person name="Haridas S."/>
            <person name="Kuo A."/>
            <person name="Mondo S."/>
            <person name="Pangilinan J."/>
            <person name="Riley R."/>
            <person name="Labutti K."/>
            <person name="Andreopoulos B."/>
            <person name="Lipzen A."/>
            <person name="Chen C."/>
            <person name="Yanf M."/>
            <person name="Daum C."/>
            <person name="Ng V."/>
            <person name="Clum A."/>
            <person name="Steindorff A."/>
            <person name="Ohm R."/>
            <person name="Martin F."/>
            <person name="Silar P."/>
            <person name="Natvig D."/>
            <person name="Lalanne C."/>
            <person name="Gautier V."/>
            <person name="Ament-Velasquez S.L."/>
            <person name="Kruys A."/>
            <person name="Hutchinson M.I."/>
            <person name="Powell A.J."/>
            <person name="Barry K."/>
            <person name="Miller A.N."/>
            <person name="Grigoriev I.V."/>
            <person name="Debuchy R."/>
            <person name="Gladieux P."/>
            <person name="Thoren M.H."/>
            <person name="Johannesson H."/>
        </authorList>
    </citation>
    <scope>NUCLEOTIDE SEQUENCE</scope>
    <source>
        <strain evidence="8">PSN4</strain>
    </source>
</reference>
<proteinExistence type="inferred from homology"/>
<feature type="transmembrane region" description="Helical" evidence="6">
    <location>
        <begin position="186"/>
        <end position="207"/>
    </location>
</feature>
<keyword evidence="4 6" id="KW-0472">Membrane</keyword>
<feature type="transmembrane region" description="Helical" evidence="6">
    <location>
        <begin position="20"/>
        <end position="43"/>
    </location>
</feature>
<comment type="caution">
    <text evidence="8">The sequence shown here is derived from an EMBL/GenBank/DDBJ whole genome shotgun (WGS) entry which is preliminary data.</text>
</comment>
<gene>
    <name evidence="8" type="ORF">QBC47DRAFT_321507</name>
</gene>
<feature type="transmembrane region" description="Helical" evidence="6">
    <location>
        <begin position="55"/>
        <end position="77"/>
    </location>
</feature>
<feature type="transmembrane region" description="Helical" evidence="6">
    <location>
        <begin position="97"/>
        <end position="121"/>
    </location>
</feature>
<dbReference type="PANTHER" id="PTHR33048">
    <property type="entry name" value="PTH11-LIKE INTEGRAL MEMBRANE PROTEIN (AFU_ORTHOLOGUE AFUA_5G11245)"/>
    <property type="match status" value="1"/>
</dbReference>
<evidence type="ECO:0000256" key="2">
    <source>
        <dbReference type="ARBA" id="ARBA00022692"/>
    </source>
</evidence>
<dbReference type="GO" id="GO:0016020">
    <property type="term" value="C:membrane"/>
    <property type="evidence" value="ECO:0007669"/>
    <property type="project" value="UniProtKB-SubCell"/>
</dbReference>
<feature type="transmembrane region" description="Helical" evidence="6">
    <location>
        <begin position="133"/>
        <end position="154"/>
    </location>
</feature>
<evidence type="ECO:0000256" key="5">
    <source>
        <dbReference type="ARBA" id="ARBA00038359"/>
    </source>
</evidence>
<dbReference type="EMBL" id="MU839832">
    <property type="protein sequence ID" value="KAK1756326.1"/>
    <property type="molecule type" value="Genomic_DNA"/>
</dbReference>
<keyword evidence="9" id="KW-1185">Reference proteome</keyword>
<dbReference type="Proteomes" id="UP001239445">
    <property type="component" value="Unassembled WGS sequence"/>
</dbReference>
<accession>A0AAJ0F615</accession>
<feature type="transmembrane region" description="Helical" evidence="6">
    <location>
        <begin position="214"/>
        <end position="232"/>
    </location>
</feature>
<evidence type="ECO:0000313" key="8">
    <source>
        <dbReference type="EMBL" id="KAK1756326.1"/>
    </source>
</evidence>
<evidence type="ECO:0000313" key="9">
    <source>
        <dbReference type="Proteomes" id="UP001239445"/>
    </source>
</evidence>
<evidence type="ECO:0000259" key="7">
    <source>
        <dbReference type="Pfam" id="PF20684"/>
    </source>
</evidence>
<protein>
    <recommendedName>
        <fullName evidence="7">Rhodopsin domain-containing protein</fullName>
    </recommendedName>
</protein>
<name>A0AAJ0F615_9PEZI</name>
<evidence type="ECO:0000256" key="3">
    <source>
        <dbReference type="ARBA" id="ARBA00022989"/>
    </source>
</evidence>
<evidence type="ECO:0000256" key="4">
    <source>
        <dbReference type="ARBA" id="ARBA00023136"/>
    </source>
</evidence>
<comment type="similarity">
    <text evidence="5">Belongs to the SAT4 family.</text>
</comment>
<organism evidence="8 9">
    <name type="scientific">Echria macrotheca</name>
    <dbReference type="NCBI Taxonomy" id="438768"/>
    <lineage>
        <taxon>Eukaryota</taxon>
        <taxon>Fungi</taxon>
        <taxon>Dikarya</taxon>
        <taxon>Ascomycota</taxon>
        <taxon>Pezizomycotina</taxon>
        <taxon>Sordariomycetes</taxon>
        <taxon>Sordariomycetidae</taxon>
        <taxon>Sordariales</taxon>
        <taxon>Schizotheciaceae</taxon>
        <taxon>Echria</taxon>
    </lineage>
</organism>
<dbReference type="InterPro" id="IPR052337">
    <property type="entry name" value="SAT4-like"/>
</dbReference>
<dbReference type="PANTHER" id="PTHR33048:SF42">
    <property type="entry name" value="INTEGRAL MEMBRANE PROTEIN"/>
    <property type="match status" value="1"/>
</dbReference>
<dbReference type="Pfam" id="PF20684">
    <property type="entry name" value="Fung_rhodopsin"/>
    <property type="match status" value="1"/>
</dbReference>
<feature type="domain" description="Rhodopsin" evidence="7">
    <location>
        <begin position="39"/>
        <end position="276"/>
    </location>
</feature>
<keyword evidence="2 6" id="KW-0812">Transmembrane</keyword>
<sequence>MSSSSPPSAAGQHAHDDRGPAIIAVHWSLTALATIFLGLRVYCKHITKRRLWWDDWILIAAWTTIITTDVLTTVMVYEFKLGRHSDELVIPDITRFLLILSSRATTTITATVLTKTAFAITLLRLTAGRIKQFVWFIIVSMNIAMGFSAAVPWIQCQPLDKGWIPDRPGTCWATQVGTKIWIATGAYSALMDFTLAILPWTFLYNLLLQRKEKIGVLVAMSMGVIAGAVAIVKCAKLPQLGSGDAYNETELYMWDIAESTVTMMAACIPTLRVLLRDVKPSSSHQGVSTYAFSLKRSRTGGFHDVERAHQFTESRISDNKVSSGSGSGY</sequence>
<comment type="subcellular location">
    <subcellularLocation>
        <location evidence="1">Membrane</location>
        <topology evidence="1">Multi-pass membrane protein</topology>
    </subcellularLocation>
</comment>
<evidence type="ECO:0000256" key="6">
    <source>
        <dbReference type="SAM" id="Phobius"/>
    </source>
</evidence>
<dbReference type="InterPro" id="IPR049326">
    <property type="entry name" value="Rhodopsin_dom_fungi"/>
</dbReference>
<evidence type="ECO:0000256" key="1">
    <source>
        <dbReference type="ARBA" id="ARBA00004141"/>
    </source>
</evidence>
<dbReference type="AlphaFoldDB" id="A0AAJ0F615"/>
<keyword evidence="3 6" id="KW-1133">Transmembrane helix</keyword>